<name>A0A318EYL0_9FIRM</name>
<proteinExistence type="predicted"/>
<organism evidence="4 5">
    <name type="scientific">Lachnotalea glycerini</name>
    <dbReference type="NCBI Taxonomy" id="1763509"/>
    <lineage>
        <taxon>Bacteria</taxon>
        <taxon>Bacillati</taxon>
        <taxon>Bacillota</taxon>
        <taxon>Clostridia</taxon>
        <taxon>Lachnospirales</taxon>
        <taxon>Lachnospiraceae</taxon>
        <taxon>Lachnotalea</taxon>
    </lineage>
</organism>
<dbReference type="PROSITE" id="PS00584">
    <property type="entry name" value="PFKB_KINASES_2"/>
    <property type="match status" value="1"/>
</dbReference>
<gene>
    <name evidence="4" type="ORF">C8E03_101811</name>
</gene>
<dbReference type="PANTHER" id="PTHR10584">
    <property type="entry name" value="SUGAR KINASE"/>
    <property type="match status" value="1"/>
</dbReference>
<dbReference type="InterPro" id="IPR002173">
    <property type="entry name" value="Carboh/pur_kinase_PfkB_CS"/>
</dbReference>
<dbReference type="Proteomes" id="UP000247523">
    <property type="component" value="Unassembled WGS sequence"/>
</dbReference>
<dbReference type="EMBL" id="QICS01000001">
    <property type="protein sequence ID" value="PXV96176.1"/>
    <property type="molecule type" value="Genomic_DNA"/>
</dbReference>
<evidence type="ECO:0000313" key="5">
    <source>
        <dbReference type="Proteomes" id="UP000247523"/>
    </source>
</evidence>
<dbReference type="GO" id="GO:0016301">
    <property type="term" value="F:kinase activity"/>
    <property type="evidence" value="ECO:0007669"/>
    <property type="project" value="UniProtKB-KW"/>
</dbReference>
<feature type="domain" description="Carbohydrate kinase PfkB" evidence="3">
    <location>
        <begin position="38"/>
        <end position="279"/>
    </location>
</feature>
<evidence type="ECO:0000256" key="1">
    <source>
        <dbReference type="ARBA" id="ARBA00022679"/>
    </source>
</evidence>
<dbReference type="InterPro" id="IPR011611">
    <property type="entry name" value="PfkB_dom"/>
</dbReference>
<evidence type="ECO:0000256" key="2">
    <source>
        <dbReference type="ARBA" id="ARBA00022777"/>
    </source>
</evidence>
<accession>A0A318EYL0</accession>
<dbReference type="Pfam" id="PF00294">
    <property type="entry name" value="PfkB"/>
    <property type="match status" value="1"/>
</dbReference>
<comment type="caution">
    <text evidence="4">The sequence shown here is derived from an EMBL/GenBank/DDBJ whole genome shotgun (WGS) entry which is preliminary data.</text>
</comment>
<keyword evidence="1" id="KW-0808">Transferase</keyword>
<dbReference type="RefSeq" id="WP_110290336.1">
    <property type="nucleotide sequence ID" value="NZ_QICS01000001.1"/>
</dbReference>
<reference evidence="4 5" key="1">
    <citation type="submission" date="2018-05" db="EMBL/GenBank/DDBJ databases">
        <title>Genomic Encyclopedia of Type Strains, Phase IV (KMG-IV): sequencing the most valuable type-strain genomes for metagenomic binning, comparative biology and taxonomic classification.</title>
        <authorList>
            <person name="Goeker M."/>
        </authorList>
    </citation>
    <scope>NUCLEOTIDE SEQUENCE [LARGE SCALE GENOMIC DNA]</scope>
    <source>
        <strain evidence="4 5">DSM 28816</strain>
    </source>
</reference>
<evidence type="ECO:0000259" key="3">
    <source>
        <dbReference type="Pfam" id="PF00294"/>
    </source>
</evidence>
<dbReference type="SUPFAM" id="SSF53613">
    <property type="entry name" value="Ribokinase-like"/>
    <property type="match status" value="1"/>
</dbReference>
<evidence type="ECO:0000313" key="4">
    <source>
        <dbReference type="EMBL" id="PXV96176.1"/>
    </source>
</evidence>
<keyword evidence="2 4" id="KW-0418">Kinase</keyword>
<dbReference type="InterPro" id="IPR029056">
    <property type="entry name" value="Ribokinase-like"/>
</dbReference>
<sequence>MSNILVMGPIYTETTVKVSSIPLPDNKIIDSSFGVITSFSGHGYNISRALTKLGDTVNFLSFSGKDAMQLMLQEKLKKEGISLEYVIPALDATPHTIVLYSDENTRQIINDLKGSNGIEYDSVMFDKAINDCDIAVFCNSNYAIPYLKKAKELGKQIISDVQTIKNIDDEQNKEFMQYADILCFSHTYIKEPYEDFIKQIESEYGNDIIIMGMAEKGTMMYVKKDDFIGFFPTVRTRKIVNTLGAGDSQLSAFAHFYRKTGNPYYSLKAAILFASYKIGNACAAHGFLSEEQVEVFYNTIWK</sequence>
<dbReference type="PANTHER" id="PTHR10584:SF166">
    <property type="entry name" value="RIBOKINASE"/>
    <property type="match status" value="1"/>
</dbReference>
<protein>
    <submittedName>
        <fullName evidence="4">Ribokinase</fullName>
    </submittedName>
</protein>
<dbReference type="AlphaFoldDB" id="A0A318EYL0"/>
<dbReference type="Gene3D" id="3.40.1190.20">
    <property type="match status" value="1"/>
</dbReference>